<dbReference type="SUPFAM" id="SSF63829">
    <property type="entry name" value="Calcium-dependent phosphotriesterase"/>
    <property type="match status" value="1"/>
</dbReference>
<organism evidence="2 3">
    <name type="scientific">Flavobacterium frigoritolerans</name>
    <dbReference type="NCBI Taxonomy" id="2987686"/>
    <lineage>
        <taxon>Bacteria</taxon>
        <taxon>Pseudomonadati</taxon>
        <taxon>Bacteroidota</taxon>
        <taxon>Flavobacteriia</taxon>
        <taxon>Flavobacteriales</taxon>
        <taxon>Flavobacteriaceae</taxon>
        <taxon>Flavobacterium</taxon>
    </lineage>
</organism>
<proteinExistence type="predicted"/>
<evidence type="ECO:0000313" key="3">
    <source>
        <dbReference type="Proteomes" id="UP001151133"/>
    </source>
</evidence>
<keyword evidence="2" id="KW-0808">Transferase</keyword>
<name>A0A9X3C0C0_9FLAO</name>
<keyword evidence="3" id="KW-1185">Reference proteome</keyword>
<dbReference type="Pfam" id="PF07494">
    <property type="entry name" value="Reg_prop"/>
    <property type="match status" value="3"/>
</dbReference>
<gene>
    <name evidence="2" type="ORF">OIU80_03775</name>
</gene>
<evidence type="ECO:0000313" key="2">
    <source>
        <dbReference type="EMBL" id="MCV9931390.1"/>
    </source>
</evidence>
<dbReference type="PANTHER" id="PTHR43547:SF2">
    <property type="entry name" value="HYBRID SIGNAL TRANSDUCTION HISTIDINE KINASE C"/>
    <property type="match status" value="1"/>
</dbReference>
<dbReference type="GO" id="GO:0000155">
    <property type="term" value="F:phosphorelay sensor kinase activity"/>
    <property type="evidence" value="ECO:0007669"/>
    <property type="project" value="TreeGrafter"/>
</dbReference>
<dbReference type="RefSeq" id="WP_264285720.1">
    <property type="nucleotide sequence ID" value="NZ_JAOZEV010000002.1"/>
</dbReference>
<accession>A0A9X3C0C0</accession>
<keyword evidence="1" id="KW-0597">Phosphoprotein</keyword>
<dbReference type="EMBL" id="JAOZEV010000002">
    <property type="protein sequence ID" value="MCV9931390.1"/>
    <property type="molecule type" value="Genomic_DNA"/>
</dbReference>
<evidence type="ECO:0000256" key="1">
    <source>
        <dbReference type="ARBA" id="ARBA00022553"/>
    </source>
</evidence>
<dbReference type="AlphaFoldDB" id="A0A9X3C0C0"/>
<protein>
    <submittedName>
        <fullName evidence="2">Histidine kinase</fullName>
    </submittedName>
</protein>
<comment type="caution">
    <text evidence="2">The sequence shown here is derived from an EMBL/GenBank/DDBJ whole genome shotgun (WGS) entry which is preliminary data.</text>
</comment>
<dbReference type="PANTHER" id="PTHR43547">
    <property type="entry name" value="TWO-COMPONENT HISTIDINE KINASE"/>
    <property type="match status" value="1"/>
</dbReference>
<dbReference type="Proteomes" id="UP001151133">
    <property type="component" value="Unassembled WGS sequence"/>
</dbReference>
<keyword evidence="2" id="KW-0418">Kinase</keyword>
<dbReference type="InterPro" id="IPR015943">
    <property type="entry name" value="WD40/YVTN_repeat-like_dom_sf"/>
</dbReference>
<sequence length="346" mass="39699">MNKYLQIYTMLLMLFLYTSCQQKQKEGKKIIINSETKGEITSHGPQWISRTIIQDRKNNIWIASFTGVFRYNGRSFTNITSKVIPARFFSVLEDKKGNFWLGTIGSGTYYYDGKSFQNFTTKEGLLNNEVTSIYEDRKGNIWFGVSGGVSSYDGKSFRNFIIDGNEMNEDQTGKTFPNRRPYETNSIIEDKKGNFWFATRGNTFIYDGKTFSIFTHNDKPYKNVRSIIEDKKGNIWLGGPDGLWRYDGSAHTNFTKNFVGHIIEDKKGNIWTNSQRDNSQVWALFRYDGNSLSDKKPTVTEIKSGGKGLFGILETRDGNIWFGSMNGVHRYNGKTITDFKSKDGQK</sequence>
<dbReference type="InterPro" id="IPR011110">
    <property type="entry name" value="Reg_prop"/>
</dbReference>
<reference evidence="2" key="1">
    <citation type="submission" date="2022-10" db="EMBL/GenBank/DDBJ databases">
        <title>Two novel species of Flavobacterium.</title>
        <authorList>
            <person name="Liu Q."/>
            <person name="Xin Y.-H."/>
        </authorList>
    </citation>
    <scope>NUCLEOTIDE SEQUENCE</scope>
    <source>
        <strain evidence="2">LS1R47</strain>
    </source>
</reference>
<dbReference type="Gene3D" id="2.130.10.10">
    <property type="entry name" value="YVTN repeat-like/Quinoprotein amine dehydrogenase"/>
    <property type="match status" value="5"/>
</dbReference>